<dbReference type="STRING" id="156994.SAMN04488028_101312"/>
<evidence type="ECO:0000256" key="7">
    <source>
        <dbReference type="SAM" id="MobiDB-lite"/>
    </source>
</evidence>
<feature type="domain" description="Cadherin" evidence="9">
    <location>
        <begin position="1324"/>
        <end position="1459"/>
    </location>
</feature>
<dbReference type="InterPro" id="IPR001258">
    <property type="entry name" value="NHL_repeat"/>
</dbReference>
<dbReference type="CDD" id="cd11304">
    <property type="entry name" value="Cadherin_repeat"/>
    <property type="match status" value="7"/>
</dbReference>
<accession>A0A1M6JTC6</accession>
<dbReference type="InterPro" id="IPR056822">
    <property type="entry name" value="TEN_NHL"/>
</dbReference>
<dbReference type="PROSITE" id="PS51125">
    <property type="entry name" value="NHL"/>
    <property type="match status" value="2"/>
</dbReference>
<dbReference type="Pfam" id="PF18962">
    <property type="entry name" value="Por_Secre_tail"/>
    <property type="match status" value="1"/>
</dbReference>
<dbReference type="InterPro" id="IPR002126">
    <property type="entry name" value="Cadherin-like_dom"/>
</dbReference>
<dbReference type="Gene3D" id="2.60.40.60">
    <property type="entry name" value="Cadherins"/>
    <property type="match status" value="7"/>
</dbReference>
<gene>
    <name evidence="10" type="ORF">SAMN04488028_101312</name>
</gene>
<dbReference type="InterPro" id="IPR026444">
    <property type="entry name" value="Secre_tail"/>
</dbReference>
<feature type="chain" id="PRO_5012703134" evidence="8">
    <location>
        <begin position="38"/>
        <end position="1649"/>
    </location>
</feature>
<feature type="signal peptide" evidence="8">
    <location>
        <begin position="1"/>
        <end position="37"/>
    </location>
</feature>
<name>A0A1M6JTC6_REIAG</name>
<feature type="domain" description="Cadherin" evidence="9">
    <location>
        <begin position="1059"/>
        <end position="1136"/>
    </location>
</feature>
<feature type="repeat" description="NHL" evidence="6">
    <location>
        <begin position="327"/>
        <end position="357"/>
    </location>
</feature>
<dbReference type="GO" id="GO:0005886">
    <property type="term" value="C:plasma membrane"/>
    <property type="evidence" value="ECO:0007669"/>
    <property type="project" value="TreeGrafter"/>
</dbReference>
<evidence type="ECO:0000256" key="4">
    <source>
        <dbReference type="ARBA" id="ARBA00022989"/>
    </source>
</evidence>
<evidence type="ECO:0000313" key="10">
    <source>
        <dbReference type="EMBL" id="SHJ49882.1"/>
    </source>
</evidence>
<keyword evidence="2" id="KW-0812">Transmembrane</keyword>
<evidence type="ECO:0000256" key="1">
    <source>
        <dbReference type="ARBA" id="ARBA00004167"/>
    </source>
</evidence>
<feature type="repeat" description="NHL" evidence="6">
    <location>
        <begin position="165"/>
        <end position="195"/>
    </location>
</feature>
<reference evidence="11" key="1">
    <citation type="submission" date="2016-11" db="EMBL/GenBank/DDBJ databases">
        <authorList>
            <person name="Varghese N."/>
            <person name="Submissions S."/>
        </authorList>
    </citation>
    <scope>NUCLEOTIDE SEQUENCE [LARGE SCALE GENOMIC DNA]</scope>
    <source>
        <strain evidence="11">DSM 26134</strain>
    </source>
</reference>
<keyword evidence="8" id="KW-0732">Signal</keyword>
<comment type="subcellular location">
    <subcellularLocation>
        <location evidence="1">Membrane</location>
        <topology evidence="1">Single-pass membrane protein</topology>
    </subcellularLocation>
</comment>
<dbReference type="InterPro" id="IPR011050">
    <property type="entry name" value="Pectin_lyase_fold/virulence"/>
</dbReference>
<evidence type="ECO:0000259" key="9">
    <source>
        <dbReference type="PROSITE" id="PS50268"/>
    </source>
</evidence>
<protein>
    <submittedName>
        <fullName evidence="10">Por secretion system C-terminal sorting domain-containing protein</fullName>
    </submittedName>
</protein>
<dbReference type="Proteomes" id="UP000184474">
    <property type="component" value="Unassembled WGS sequence"/>
</dbReference>
<dbReference type="InterPro" id="IPR015919">
    <property type="entry name" value="Cadherin-like_sf"/>
</dbReference>
<feature type="region of interest" description="Disordered" evidence="7">
    <location>
        <begin position="96"/>
        <end position="115"/>
    </location>
</feature>
<evidence type="ECO:0000313" key="11">
    <source>
        <dbReference type="Proteomes" id="UP000184474"/>
    </source>
</evidence>
<feature type="domain" description="Cadherin" evidence="9">
    <location>
        <begin position="924"/>
        <end position="1059"/>
    </location>
</feature>
<dbReference type="GO" id="GO:0007156">
    <property type="term" value="P:homophilic cell adhesion via plasma membrane adhesion molecules"/>
    <property type="evidence" value="ECO:0007669"/>
    <property type="project" value="InterPro"/>
</dbReference>
<evidence type="ECO:0000256" key="5">
    <source>
        <dbReference type="ARBA" id="ARBA00023180"/>
    </source>
</evidence>
<dbReference type="Pfam" id="PF25021">
    <property type="entry name" value="TEN_NHL"/>
    <property type="match status" value="2"/>
</dbReference>
<evidence type="ECO:0000256" key="2">
    <source>
        <dbReference type="ARBA" id="ARBA00022692"/>
    </source>
</evidence>
<organism evidence="10 11">
    <name type="scientific">Reichenbachiella agariperforans</name>
    <dbReference type="NCBI Taxonomy" id="156994"/>
    <lineage>
        <taxon>Bacteria</taxon>
        <taxon>Pseudomonadati</taxon>
        <taxon>Bacteroidota</taxon>
        <taxon>Cytophagia</taxon>
        <taxon>Cytophagales</taxon>
        <taxon>Reichenbachiellaceae</taxon>
        <taxon>Reichenbachiella</taxon>
    </lineage>
</organism>
<dbReference type="PROSITE" id="PS50268">
    <property type="entry name" value="CADHERIN_2"/>
    <property type="match status" value="5"/>
</dbReference>
<dbReference type="Gene3D" id="2.120.10.30">
    <property type="entry name" value="TolB, C-terminal domain"/>
    <property type="match status" value="3"/>
</dbReference>
<feature type="domain" description="Cadherin" evidence="9">
    <location>
        <begin position="1141"/>
        <end position="1259"/>
    </location>
</feature>
<dbReference type="EMBL" id="FRAA01000001">
    <property type="protein sequence ID" value="SHJ49882.1"/>
    <property type="molecule type" value="Genomic_DNA"/>
</dbReference>
<evidence type="ECO:0000256" key="6">
    <source>
        <dbReference type="PROSITE-ProRule" id="PRU00504"/>
    </source>
</evidence>
<keyword evidence="3" id="KW-0677">Repeat</keyword>
<sequence>MVTMYKHSTLCKIKFFDNLRRFLLMLAILSMVSVSYAQNQSPVFTSTPVIETNDNVAYSYTAFTSDSDRDRVTVTATTKPSWLTLTNIDAEVTTLAGSGSTGSEDGHGTSASFNNPSGMAIDASGNIYVTDANTIRKISPSGDVTTLAGSAVAGDTDGNGVNATFNLPKGLAIDAIGNIYVADTYNFKIRKISPSGDVTTLAGSGNVASIDGSGVSASFNYPAALAVDATGNVYVADDGGLKIRKITPGGEVTTFAGSGVNESVDGNGLNASFISPRGLTIDAAGNLYVTSIYGHAVRKITPDGDVTTLAGSGTAGNTDDNGTSASFNEPVGIAVDGSGNLYVADTKNHKIRKISTDGDVTTLAGSGNPGSTDENGVNASFNTPVTVAVGQNGHLYVSDLMNKKIRQISNKTVLAGDATDQIGDHNVTLTASDGKGGTATQSFVLKVAKGRTIGTGNILYVNKNASGGDERGSSWINAVPELADALVWAKDNYDDAWATTPLKIYVATGTYKPLYSPEDGDNFGTDQGRNNSFSMVKNVQLYGGFDPANGIEDLTDTRILPSSDEAVGTILSGDIGTADDATDNTYNVLVSAGDVGTASLDGFSITDGYANDYSDIYVNGKQIFKCSGAGVYNSVSSPTYKHVTLHNNSCTESGGGMFSYMSSPALQLVILKNNQAKDGGGITNQESSSPTLLNVSIQSNNASENGSGMYNVDESEPTLTNVSIVGNEASVSSEEVPSCVSQNSSLTLNNCIIWDVVTGDYTAQNSLIKGTSDTSNGNLDATDLTDTDIFTDPANGDYSLKSTSIAVNSGSNTLYTDAGGDLANDVDIAGNARLYDGIPSTDIIDMGAYEYLDNIDPVFTSTTTASFIENETGTAYTVTATDANTITYSLGSGNDEALFDIVGSTGVVTFKAAPDFESPADADEDNAYLINVIASDGVNAANQNVTITVTDVDDTDPVFTSATAVNFAENETGTAYTVTATDANTVTYSLGSSNDEALFDIVGSTGVVTFKAAPDFENPADADEDNAYLINVIASDGVNTANQNVTITVTDVDDTDPVFSSTTAVNFAENETGTAYTVTATDANTITYSLGSGNDESIFNIISTSGVVTFKTAPDFENPADTDEDNDYVINVIASDGVNIVNQNVTITVTDVDDTDPVFTSATTASFIENETGTAYTVTATDANTITYSLGSGNDEALFDIVGSTGVVTFKAAPDFESPADTDEDNAYLINVIASDGTNTANQNVTITVTDVDDTNPVFTSATTASFIENETGTAYTVTATDANTVTYSLGSGNDEALFDIVGSTGVVTFKAAPDFESPADTDEDNAYLINVIASDGVNTANQNVTITVTDVDDTDPVFTSATTASFIENETGTAYTVTVTDANTITYSLGSGNDEALFDIVGSTGVVTFKAAPDFESPADTDENNDYVINVIASDGVNTSNQNVTITVTDVDDTYPVFTSATAVNFAENETGTAYTVTVTDANTVTFSLGSGNDEALFDIVGSTGVVTFKAAPDFESPADTDEDNDYVINVIASDGVNTVNQNVTITVTDVDEVDEVITSTPSNELQLTEIMLYPNPTSHQLNIDLSNYSGSELSVRITNVSGAQYFLQENISAQGLVVNVEDYASGIYLVMLTTNNSIVTKRVIVNP</sequence>
<dbReference type="NCBIfam" id="TIGR04183">
    <property type="entry name" value="Por_Secre_tail"/>
    <property type="match status" value="1"/>
</dbReference>
<feature type="domain" description="Cadherin" evidence="9">
    <location>
        <begin position="1459"/>
        <end position="1565"/>
    </location>
</feature>
<dbReference type="PANTHER" id="PTHR24028">
    <property type="entry name" value="CADHERIN-87A"/>
    <property type="match status" value="1"/>
</dbReference>
<keyword evidence="4" id="KW-0472">Membrane</keyword>
<dbReference type="GO" id="GO:0005509">
    <property type="term" value="F:calcium ion binding"/>
    <property type="evidence" value="ECO:0007669"/>
    <property type="project" value="InterPro"/>
</dbReference>
<evidence type="ECO:0000256" key="3">
    <source>
        <dbReference type="ARBA" id="ARBA00022737"/>
    </source>
</evidence>
<dbReference type="InterPro" id="IPR050174">
    <property type="entry name" value="Protocadherin/Cadherin-CA"/>
</dbReference>
<keyword evidence="4" id="KW-1133">Transmembrane helix</keyword>
<dbReference type="SUPFAM" id="SSF51126">
    <property type="entry name" value="Pectin lyase-like"/>
    <property type="match status" value="1"/>
</dbReference>
<dbReference type="PANTHER" id="PTHR24028:SF328">
    <property type="entry name" value="CADHERIN-3"/>
    <property type="match status" value="1"/>
</dbReference>
<dbReference type="SUPFAM" id="SSF49313">
    <property type="entry name" value="Cadherin-like"/>
    <property type="match status" value="7"/>
</dbReference>
<dbReference type="SUPFAM" id="SSF63829">
    <property type="entry name" value="Calcium-dependent phosphotriesterase"/>
    <property type="match status" value="1"/>
</dbReference>
<dbReference type="InterPro" id="IPR011042">
    <property type="entry name" value="6-blade_b-propeller_TolB-like"/>
</dbReference>
<dbReference type="SMART" id="SM00112">
    <property type="entry name" value="CA"/>
    <property type="match status" value="7"/>
</dbReference>
<dbReference type="CDD" id="cd14953">
    <property type="entry name" value="NHL_like_1"/>
    <property type="match status" value="1"/>
</dbReference>
<keyword evidence="5" id="KW-0325">Glycoprotein</keyword>
<evidence type="ECO:0000256" key="8">
    <source>
        <dbReference type="SAM" id="SignalP"/>
    </source>
</evidence>
<proteinExistence type="predicted"/>
<keyword evidence="11" id="KW-1185">Reference proteome</keyword>